<dbReference type="STRING" id="1141098.A0A1Y2E8X2"/>
<reference evidence="2 3" key="1">
    <citation type="submission" date="2016-07" db="EMBL/GenBank/DDBJ databases">
        <title>Pervasive Adenine N6-methylation of Active Genes in Fungi.</title>
        <authorList>
            <consortium name="DOE Joint Genome Institute"/>
            <person name="Mondo S.J."/>
            <person name="Dannebaum R.O."/>
            <person name="Kuo R.C."/>
            <person name="Labutti K."/>
            <person name="Haridas S."/>
            <person name="Kuo A."/>
            <person name="Salamov A."/>
            <person name="Ahrendt S.R."/>
            <person name="Lipzen A."/>
            <person name="Sullivan W."/>
            <person name="Andreopoulos W.B."/>
            <person name="Clum A."/>
            <person name="Lindquist E."/>
            <person name="Daum C."/>
            <person name="Ramamoorthy G.K."/>
            <person name="Gryganskyi A."/>
            <person name="Culley D."/>
            <person name="Magnuson J.K."/>
            <person name="James T.Y."/>
            <person name="O'Malley M.A."/>
            <person name="Stajich J.E."/>
            <person name="Spatafora J.W."/>
            <person name="Visel A."/>
            <person name="Grigoriev I.V."/>
        </authorList>
    </citation>
    <scope>NUCLEOTIDE SEQUENCE [LARGE SCALE GENOMIC DNA]</scope>
    <source>
        <strain evidence="2 3">CBS 129021</strain>
    </source>
</reference>
<sequence>MSSKLQSSAAWQAGFLSFLYNQLIVRPKALPPTTSLVGQTAIITGANRGLGFEAVRQLLELGLSHLVLAVRSQSKGDDAAAKLRTQFPNAKIETSSLDMCDYDSITAFARRCEELDRIDFVILNAAVIMREFERNPKTGHEMTFQIDYLSTALLTVLMGSVLKGKKNQSSRTGNPPVLSVAGSGIIYTSKLATTGPVLAQFDNPDKYSQLGDYGNSKLALMMFTSKLAAQISPQDVIINVFDPGFTRDTNIGNTKEDPRFAIRYLWPIVVKAFARQLRAGASIYAYALLGVGKESHGSFVGDWTIKAYPPVMYTKAGEALRDRLWEETMEELNFAGASSIVSRLRTN</sequence>
<organism evidence="2 3">
    <name type="scientific">Pseudomassariella vexata</name>
    <dbReference type="NCBI Taxonomy" id="1141098"/>
    <lineage>
        <taxon>Eukaryota</taxon>
        <taxon>Fungi</taxon>
        <taxon>Dikarya</taxon>
        <taxon>Ascomycota</taxon>
        <taxon>Pezizomycotina</taxon>
        <taxon>Sordariomycetes</taxon>
        <taxon>Xylariomycetidae</taxon>
        <taxon>Amphisphaeriales</taxon>
        <taxon>Pseudomassariaceae</taxon>
        <taxon>Pseudomassariella</taxon>
    </lineage>
</organism>
<dbReference type="Pfam" id="PF00106">
    <property type="entry name" value="adh_short"/>
    <property type="match status" value="1"/>
</dbReference>
<accession>A0A1Y2E8X2</accession>
<protein>
    <submittedName>
        <fullName evidence="2">Putative short-chain dehydrogenase/reductase family protein</fullName>
    </submittedName>
</protein>
<dbReference type="SUPFAM" id="SSF51735">
    <property type="entry name" value="NAD(P)-binding Rossmann-fold domains"/>
    <property type="match status" value="1"/>
</dbReference>
<dbReference type="InParanoid" id="A0A1Y2E8X2"/>
<evidence type="ECO:0000313" key="2">
    <source>
        <dbReference type="EMBL" id="ORY67736.1"/>
    </source>
</evidence>
<dbReference type="Gene3D" id="3.40.50.720">
    <property type="entry name" value="NAD(P)-binding Rossmann-like Domain"/>
    <property type="match status" value="1"/>
</dbReference>
<keyword evidence="1" id="KW-0560">Oxidoreductase</keyword>
<dbReference type="GO" id="GO:0016491">
    <property type="term" value="F:oxidoreductase activity"/>
    <property type="evidence" value="ECO:0007669"/>
    <property type="project" value="UniProtKB-KW"/>
</dbReference>
<name>A0A1Y2E8X2_9PEZI</name>
<evidence type="ECO:0000313" key="3">
    <source>
        <dbReference type="Proteomes" id="UP000193689"/>
    </source>
</evidence>
<evidence type="ECO:0000256" key="1">
    <source>
        <dbReference type="ARBA" id="ARBA00023002"/>
    </source>
</evidence>
<dbReference type="Proteomes" id="UP000193689">
    <property type="component" value="Unassembled WGS sequence"/>
</dbReference>
<dbReference type="PANTHER" id="PTHR43157:SF35">
    <property type="entry name" value="DEHYDROGENASE_REDUCTASE FAMILY PROTEIN, PUTATIVE-RELATED"/>
    <property type="match status" value="1"/>
</dbReference>
<dbReference type="RefSeq" id="XP_040718360.1">
    <property type="nucleotide sequence ID" value="XM_040855519.1"/>
</dbReference>
<dbReference type="PRINTS" id="PR00081">
    <property type="entry name" value="GDHRDH"/>
</dbReference>
<keyword evidence="3" id="KW-1185">Reference proteome</keyword>
<dbReference type="InterPro" id="IPR036291">
    <property type="entry name" value="NAD(P)-bd_dom_sf"/>
</dbReference>
<dbReference type="OrthoDB" id="542013at2759"/>
<proteinExistence type="predicted"/>
<dbReference type="InterPro" id="IPR002347">
    <property type="entry name" value="SDR_fam"/>
</dbReference>
<dbReference type="PANTHER" id="PTHR43157">
    <property type="entry name" value="PHOSPHATIDYLINOSITOL-GLYCAN BIOSYNTHESIS CLASS F PROTEIN-RELATED"/>
    <property type="match status" value="1"/>
</dbReference>
<dbReference type="EMBL" id="MCFJ01000004">
    <property type="protein sequence ID" value="ORY67736.1"/>
    <property type="molecule type" value="Genomic_DNA"/>
</dbReference>
<dbReference type="AlphaFoldDB" id="A0A1Y2E8X2"/>
<gene>
    <name evidence="2" type="ORF">BCR38DRAFT_337170</name>
</gene>
<comment type="caution">
    <text evidence="2">The sequence shown here is derived from an EMBL/GenBank/DDBJ whole genome shotgun (WGS) entry which is preliminary data.</text>
</comment>
<dbReference type="GeneID" id="63771731"/>